<dbReference type="Proteomes" id="UP001055167">
    <property type="component" value="Unassembled WGS sequence"/>
</dbReference>
<organism evidence="1 2">
    <name type="scientific">Methylobacterium crusticola</name>
    <dbReference type="NCBI Taxonomy" id="1697972"/>
    <lineage>
        <taxon>Bacteria</taxon>
        <taxon>Pseudomonadati</taxon>
        <taxon>Pseudomonadota</taxon>
        <taxon>Alphaproteobacteria</taxon>
        <taxon>Hyphomicrobiales</taxon>
        <taxon>Methylobacteriaceae</taxon>
        <taxon>Methylobacterium</taxon>
    </lineage>
</organism>
<evidence type="ECO:0000313" key="2">
    <source>
        <dbReference type="Proteomes" id="UP001055167"/>
    </source>
</evidence>
<comment type="caution">
    <text evidence="1">The sequence shown here is derived from an EMBL/GenBank/DDBJ whole genome shotgun (WGS) entry which is preliminary data.</text>
</comment>
<reference evidence="1" key="1">
    <citation type="journal article" date="2021" name="Front. Microbiol.">
        <title>Comprehensive Comparative Genomics and Phenotyping of Methylobacterium Species.</title>
        <authorList>
            <person name="Alessa O."/>
            <person name="Ogura Y."/>
            <person name="Fujitani Y."/>
            <person name="Takami H."/>
            <person name="Hayashi T."/>
            <person name="Sahin N."/>
            <person name="Tani A."/>
        </authorList>
    </citation>
    <scope>NUCLEOTIDE SEQUENCE</scope>
    <source>
        <strain evidence="1">KCTC 52305</strain>
    </source>
</reference>
<dbReference type="EMBL" id="BPQH01000006">
    <property type="protein sequence ID" value="GJD49548.1"/>
    <property type="molecule type" value="Genomic_DNA"/>
</dbReference>
<dbReference type="RefSeq" id="WP_128562556.1">
    <property type="nucleotide sequence ID" value="NZ_BPQH01000006.1"/>
</dbReference>
<gene>
    <name evidence="1" type="ORF">OPKNFCMD_2279</name>
</gene>
<sequence>MTELFISSIRTQVGYRPPVTVRAASKSEALSFLRARYPADTVEAVLPTLSWPAGSDTGRVAGDIREHRG</sequence>
<name>A0ABQ4QWC8_9HYPH</name>
<protein>
    <submittedName>
        <fullName evidence="1">Uncharacterized protein</fullName>
    </submittedName>
</protein>
<proteinExistence type="predicted"/>
<reference evidence="1" key="2">
    <citation type="submission" date="2021-08" db="EMBL/GenBank/DDBJ databases">
        <authorList>
            <person name="Tani A."/>
            <person name="Ola A."/>
            <person name="Ogura Y."/>
            <person name="Katsura K."/>
            <person name="Hayashi T."/>
        </authorList>
    </citation>
    <scope>NUCLEOTIDE SEQUENCE</scope>
    <source>
        <strain evidence="1">KCTC 52305</strain>
    </source>
</reference>
<keyword evidence="2" id="KW-1185">Reference proteome</keyword>
<evidence type="ECO:0000313" key="1">
    <source>
        <dbReference type="EMBL" id="GJD49548.1"/>
    </source>
</evidence>
<accession>A0ABQ4QWC8</accession>